<evidence type="ECO:0000256" key="5">
    <source>
        <dbReference type="ARBA" id="ARBA00022475"/>
    </source>
</evidence>
<reference evidence="18" key="1">
    <citation type="submission" date="2022-03" db="EMBL/GenBank/DDBJ databases">
        <title>Genomic analyses of argali, domestic sheep and their hybrids provide insights into chromosomal evolution, heterosis and genetic basis of agronomic traits.</title>
        <authorList>
            <person name="Li M."/>
        </authorList>
    </citation>
    <scope>NUCLEOTIDE SEQUENCE</scope>
    <source>
        <strain evidence="18">CAU-MHL-2022a</strain>
        <tissue evidence="18">Skin</tissue>
    </source>
</reference>
<feature type="binding site" evidence="15">
    <location>
        <position position="371"/>
    </location>
    <ligand>
        <name>Zn(2+)</name>
        <dbReference type="ChEBI" id="CHEBI:29105"/>
        <label>2</label>
    </ligand>
</feature>
<evidence type="ECO:0000313" key="19">
    <source>
        <dbReference type="Proteomes" id="UP001214576"/>
    </source>
</evidence>
<keyword evidence="19" id="KW-1185">Reference proteome</keyword>
<dbReference type="GO" id="GO:0005886">
    <property type="term" value="C:plasma membrane"/>
    <property type="evidence" value="ECO:0007669"/>
    <property type="project" value="UniProtKB-SubCell"/>
</dbReference>
<comment type="cofactor">
    <cofactor evidence="15">
        <name>Mg(2+)</name>
        <dbReference type="ChEBI" id="CHEBI:18420"/>
    </cofactor>
    <text evidence="15">Binds 1 Mg(2+) ion.</text>
</comment>
<dbReference type="SMART" id="SM00098">
    <property type="entry name" value="alkPPc"/>
    <property type="match status" value="1"/>
</dbReference>
<keyword evidence="11" id="KW-0472">Membrane</keyword>
<evidence type="ECO:0000256" key="2">
    <source>
        <dbReference type="ARBA" id="ARBA00005984"/>
    </source>
</evidence>
<comment type="caution">
    <text evidence="18">The sequence shown here is derived from an EMBL/GenBank/DDBJ whole genome shotgun (WGS) entry which is preliminary data.</text>
</comment>
<dbReference type="InterPro" id="IPR017850">
    <property type="entry name" value="Alkaline_phosphatase_core_sf"/>
</dbReference>
<feature type="binding site" evidence="15">
    <location>
        <position position="61"/>
    </location>
    <ligand>
        <name>Zn(2+)</name>
        <dbReference type="ChEBI" id="CHEBI:29105"/>
        <label>2</label>
    </ligand>
</feature>
<proteinExistence type="inferred from homology"/>
<dbReference type="GO" id="GO:0046872">
    <property type="term" value="F:metal ion binding"/>
    <property type="evidence" value="ECO:0007669"/>
    <property type="project" value="UniProtKB-KW"/>
</dbReference>
<dbReference type="AlphaFoldDB" id="A0AAD4YE01"/>
<feature type="binding site" evidence="15">
    <location>
        <position position="366"/>
    </location>
    <ligand>
        <name>Mg(2+)</name>
        <dbReference type="ChEBI" id="CHEBI:18420"/>
    </ligand>
</feature>
<evidence type="ECO:0000256" key="13">
    <source>
        <dbReference type="ARBA" id="ARBA00023288"/>
    </source>
</evidence>
<organism evidence="18 19">
    <name type="scientific">Ovis ammon polii</name>
    <dbReference type="NCBI Taxonomy" id="230172"/>
    <lineage>
        <taxon>Eukaryota</taxon>
        <taxon>Metazoa</taxon>
        <taxon>Chordata</taxon>
        <taxon>Craniata</taxon>
        <taxon>Vertebrata</taxon>
        <taxon>Euteleostomi</taxon>
        <taxon>Mammalia</taxon>
        <taxon>Eutheria</taxon>
        <taxon>Laurasiatheria</taxon>
        <taxon>Artiodactyla</taxon>
        <taxon>Ruminantia</taxon>
        <taxon>Pecora</taxon>
        <taxon>Bovidae</taxon>
        <taxon>Caprinae</taxon>
        <taxon>Ovis</taxon>
    </lineage>
</organism>
<feature type="binding site" evidence="15">
    <location>
        <position position="412"/>
    </location>
    <ligand>
        <name>Zn(2+)</name>
        <dbReference type="ChEBI" id="CHEBI:29105"/>
        <label>2</label>
    </ligand>
</feature>
<feature type="chain" id="PRO_5041906783" description="alkaline phosphatase" evidence="17">
    <location>
        <begin position="20"/>
        <end position="567"/>
    </location>
</feature>
<evidence type="ECO:0000313" key="18">
    <source>
        <dbReference type="EMBL" id="KAI4544554.1"/>
    </source>
</evidence>
<feature type="signal peptide" evidence="17">
    <location>
        <begin position="1"/>
        <end position="19"/>
    </location>
</feature>
<keyword evidence="7 15" id="KW-0479">Metal-binding</keyword>
<comment type="similarity">
    <text evidence="2 16">Belongs to the alkaline phosphatase family.</text>
</comment>
<keyword evidence="10 15" id="KW-0460">Magnesium</keyword>
<sequence length="567" mass="61239">MQGGCVLLLLGLRLQLSLGLVPVEEEDPAFWNRQAAQALDVAKKLQPIQTAAKNVILFLGDGECTRLVHPVSSHNPGALGCQLTQAGPRDSDLTQCVPSGMGVSTVTATRILKRQMAGKPGPETPLAMDQFPYLALSKTYNVDRNVPDSAGTTTAYLCGVKTRMKVIGVSAAARYNQCNTTYGNEVTSVMNRAKKAGKSVGVVTTTRVQHASPAGAYAHTVNRNWYSDAQMPAQAKREGCQDIATQLVYNMDIDVILGGGRKYMFPEGTPDPEYPQYGRQNGVRKDKRNLVQEWQAKHQEGCHGPPTPIPSLQFTTHPISTGLFEPGDMVYDIFRDHTTDPSLEEMTEAALLVLSRNPRGFFLFVEGGRIDHGHHESIAYRALTEAVMFDNAIAKASQLTSEADTLTLVTADHSHVFTFGGYPLRGTSIFGLADGKAEDGGSYTSLLYGNGPGFRLYWGSRPDVDETESMDPNYKQQAAVPLGSETHGGEDVAVFARGPWAHLMHGVQEQTFVAHVMAFAACVEPYTTDCNPKPPSGPSDTAHLAACLSSLALLVGVLLQLLVPALH</sequence>
<comment type="subunit">
    <text evidence="3">Homodimer.</text>
</comment>
<feature type="binding site" evidence="15">
    <location>
        <position position="212"/>
    </location>
    <ligand>
        <name>Mg(2+)</name>
        <dbReference type="ChEBI" id="CHEBI:18420"/>
    </ligand>
</feature>
<dbReference type="InterPro" id="IPR001952">
    <property type="entry name" value="Alkaline_phosphatase"/>
</dbReference>
<evidence type="ECO:0000256" key="7">
    <source>
        <dbReference type="ARBA" id="ARBA00022723"/>
    </source>
</evidence>
<evidence type="ECO:0000256" key="1">
    <source>
        <dbReference type="ARBA" id="ARBA00004609"/>
    </source>
</evidence>
<feature type="active site" description="Phosphoserine intermediate" evidence="14">
    <location>
        <position position="149"/>
    </location>
</feature>
<dbReference type="GO" id="GO:0098552">
    <property type="term" value="C:side of membrane"/>
    <property type="evidence" value="ECO:0007669"/>
    <property type="project" value="UniProtKB-KW"/>
</dbReference>
<dbReference type="PRINTS" id="PR00113">
    <property type="entry name" value="ALKPHPHTASE"/>
</dbReference>
<feature type="binding site" evidence="15">
    <location>
        <position position="375"/>
    </location>
    <ligand>
        <name>Zn(2+)</name>
        <dbReference type="ChEBI" id="CHEBI:29105"/>
        <label>2</label>
    </ligand>
</feature>
<name>A0AAD4YE01_OVIAM</name>
<keyword evidence="17" id="KW-0732">Signal</keyword>
<evidence type="ECO:0000256" key="12">
    <source>
        <dbReference type="ARBA" id="ARBA00023180"/>
    </source>
</evidence>
<gene>
    <name evidence="18" type="ORF">MG293_004820</name>
</gene>
<feature type="binding site" evidence="15">
    <location>
        <position position="61"/>
    </location>
    <ligand>
        <name>Mg(2+)</name>
        <dbReference type="ChEBI" id="CHEBI:18420"/>
    </ligand>
</feature>
<dbReference type="CDD" id="cd16012">
    <property type="entry name" value="ALP"/>
    <property type="match status" value="1"/>
</dbReference>
<keyword evidence="12" id="KW-0325">Glycoprotein</keyword>
<protein>
    <recommendedName>
        <fullName evidence="4">alkaline phosphatase</fullName>
        <ecNumber evidence="4">3.1.3.1</ecNumber>
    </recommendedName>
</protein>
<feature type="binding site" evidence="15">
    <location>
        <position position="487"/>
    </location>
    <ligand>
        <name>Zn(2+)</name>
        <dbReference type="ChEBI" id="CHEBI:29105"/>
        <label>2</label>
    </ligand>
</feature>
<feature type="binding site" evidence="15">
    <location>
        <position position="413"/>
    </location>
    <ligand>
        <name>Zn(2+)</name>
        <dbReference type="ChEBI" id="CHEBI:29105"/>
        <label>2</label>
    </ligand>
</feature>
<feature type="binding site" evidence="15">
    <location>
        <position position="210"/>
    </location>
    <ligand>
        <name>Mg(2+)</name>
        <dbReference type="ChEBI" id="CHEBI:18420"/>
    </ligand>
</feature>
<dbReference type="PANTHER" id="PTHR11596:SF30">
    <property type="entry name" value="INTESTINAL-TYPE ALKALINE PHOSPHATASE"/>
    <property type="match status" value="1"/>
</dbReference>
<keyword evidence="6" id="KW-0336">GPI-anchor</keyword>
<evidence type="ECO:0000256" key="9">
    <source>
        <dbReference type="ARBA" id="ARBA00022833"/>
    </source>
</evidence>
<dbReference type="EMBL" id="JAKZEL010000004">
    <property type="protein sequence ID" value="KAI4544554.1"/>
    <property type="molecule type" value="Genomic_DNA"/>
</dbReference>
<dbReference type="Gene3D" id="3.40.720.10">
    <property type="entry name" value="Alkaline Phosphatase, subunit A"/>
    <property type="match status" value="2"/>
</dbReference>
<evidence type="ECO:0000256" key="14">
    <source>
        <dbReference type="PIRSR" id="PIRSR601952-1"/>
    </source>
</evidence>
<evidence type="ECO:0000256" key="4">
    <source>
        <dbReference type="ARBA" id="ARBA00012647"/>
    </source>
</evidence>
<dbReference type="EC" id="3.1.3.1" evidence="4"/>
<evidence type="ECO:0000256" key="11">
    <source>
        <dbReference type="ARBA" id="ARBA00023136"/>
    </source>
</evidence>
<dbReference type="Proteomes" id="UP001214576">
    <property type="component" value="Unassembled WGS sequence"/>
</dbReference>
<evidence type="ECO:0000256" key="3">
    <source>
        <dbReference type="ARBA" id="ARBA00011738"/>
    </source>
</evidence>
<evidence type="ECO:0000256" key="10">
    <source>
        <dbReference type="ARBA" id="ARBA00022842"/>
    </source>
</evidence>
<dbReference type="SUPFAM" id="SSF53649">
    <property type="entry name" value="Alkaline phosphatase-like"/>
    <property type="match status" value="2"/>
</dbReference>
<keyword evidence="13" id="KW-0449">Lipoprotein</keyword>
<comment type="subcellular location">
    <subcellularLocation>
        <location evidence="1">Cell membrane</location>
        <topology evidence="1">Lipid-anchor</topology>
        <topology evidence="1">GPI-anchor</topology>
    </subcellularLocation>
</comment>
<evidence type="ECO:0000256" key="6">
    <source>
        <dbReference type="ARBA" id="ARBA00022622"/>
    </source>
</evidence>
<keyword evidence="8" id="KW-0378">Hydrolase</keyword>
<dbReference type="PANTHER" id="PTHR11596">
    <property type="entry name" value="ALKALINE PHOSPHATASE"/>
    <property type="match status" value="1"/>
</dbReference>
<keyword evidence="9 15" id="KW-0862">Zinc</keyword>
<evidence type="ECO:0000256" key="17">
    <source>
        <dbReference type="SAM" id="SignalP"/>
    </source>
</evidence>
<evidence type="ECO:0000256" key="16">
    <source>
        <dbReference type="RuleBase" id="RU003946"/>
    </source>
</evidence>
<dbReference type="FunFam" id="3.40.720.10:FF:000008">
    <property type="entry name" value="Alkaline phosphatase"/>
    <property type="match status" value="1"/>
</dbReference>
<evidence type="ECO:0000256" key="8">
    <source>
        <dbReference type="ARBA" id="ARBA00022801"/>
    </source>
</evidence>
<comment type="cofactor">
    <cofactor evidence="15">
        <name>Zn(2+)</name>
        <dbReference type="ChEBI" id="CHEBI:29105"/>
    </cofactor>
    <text evidence="15">Binds 2 Zn(2+) ions.</text>
</comment>
<keyword evidence="5" id="KW-1003">Cell membrane</keyword>
<dbReference type="GO" id="GO:0004035">
    <property type="term" value="F:alkaline phosphatase activity"/>
    <property type="evidence" value="ECO:0007669"/>
    <property type="project" value="UniProtKB-EC"/>
</dbReference>
<dbReference type="Pfam" id="PF00245">
    <property type="entry name" value="Alk_phosphatase"/>
    <property type="match status" value="1"/>
</dbReference>
<accession>A0AAD4YE01</accession>
<evidence type="ECO:0000256" key="15">
    <source>
        <dbReference type="PIRSR" id="PIRSR601952-2"/>
    </source>
</evidence>